<dbReference type="InterPro" id="IPR003595">
    <property type="entry name" value="Tyr_Pase_cat"/>
</dbReference>
<dbReference type="PRINTS" id="PR00700">
    <property type="entry name" value="PRTYPHPHTASE"/>
</dbReference>
<feature type="region of interest" description="Disordered" evidence="1">
    <location>
        <begin position="1"/>
        <end position="120"/>
    </location>
</feature>
<dbReference type="SMART" id="SM00404">
    <property type="entry name" value="PTPc_motif"/>
    <property type="match status" value="1"/>
</dbReference>
<dbReference type="Pfam" id="PF00102">
    <property type="entry name" value="Y_phosphatase"/>
    <property type="match status" value="1"/>
</dbReference>
<dbReference type="PROSITE" id="PS50056">
    <property type="entry name" value="TYR_PHOSPHATASE_2"/>
    <property type="match status" value="1"/>
</dbReference>
<proteinExistence type="predicted"/>
<dbReference type="Proteomes" id="UP000492821">
    <property type="component" value="Unassembled WGS sequence"/>
</dbReference>
<feature type="region of interest" description="Disordered" evidence="1">
    <location>
        <begin position="337"/>
        <end position="397"/>
    </location>
</feature>
<dbReference type="GO" id="GO:0004725">
    <property type="term" value="F:protein tyrosine phosphatase activity"/>
    <property type="evidence" value="ECO:0007669"/>
    <property type="project" value="InterPro"/>
</dbReference>
<dbReference type="PROSITE" id="PS00383">
    <property type="entry name" value="TYR_PHOSPHATASE_1"/>
    <property type="match status" value="1"/>
</dbReference>
<dbReference type="SMART" id="SM00194">
    <property type="entry name" value="PTPc"/>
    <property type="match status" value="1"/>
</dbReference>
<dbReference type="PROSITE" id="PS50055">
    <property type="entry name" value="TYR_PHOSPHATASE_PTP"/>
    <property type="match status" value="1"/>
</dbReference>
<feature type="compositionally biased region" description="Polar residues" evidence="1">
    <location>
        <begin position="214"/>
        <end position="227"/>
    </location>
</feature>
<feature type="region of interest" description="Disordered" evidence="1">
    <location>
        <begin position="149"/>
        <end position="322"/>
    </location>
</feature>
<evidence type="ECO:0000313" key="4">
    <source>
        <dbReference type="Proteomes" id="UP000492821"/>
    </source>
</evidence>
<feature type="compositionally biased region" description="Low complexity" evidence="1">
    <location>
        <begin position="54"/>
        <end position="66"/>
    </location>
</feature>
<evidence type="ECO:0000259" key="3">
    <source>
        <dbReference type="PROSITE" id="PS50056"/>
    </source>
</evidence>
<accession>A0A7E4VM01</accession>
<dbReference type="InterPro" id="IPR052782">
    <property type="entry name" value="Oocyte-zygote_transition_reg"/>
</dbReference>
<protein>
    <submittedName>
        <fullName evidence="5">Tyrosine-protein phosphatase domain-containing protein</fullName>
    </submittedName>
</protein>
<reference evidence="5" key="2">
    <citation type="submission" date="2020-10" db="UniProtKB">
        <authorList>
            <consortium name="WormBaseParasite"/>
        </authorList>
    </citation>
    <scope>IDENTIFICATION</scope>
</reference>
<dbReference type="InterPro" id="IPR000242">
    <property type="entry name" value="PTP_cat"/>
</dbReference>
<feature type="compositionally biased region" description="Polar residues" evidence="1">
    <location>
        <begin position="1"/>
        <end position="19"/>
    </location>
</feature>
<feature type="domain" description="Tyrosine specific protein phosphatases" evidence="3">
    <location>
        <begin position="606"/>
        <end position="673"/>
    </location>
</feature>
<name>A0A7E4VM01_PANRE</name>
<sequence>MRPKRSLSNENGSDPTSESSVRKVRPTRRKMGSRTVSGATSKAAPPVVLRRRASSSNSGNGSSSGSRTRAQELRNNPKQRRSDPPRKRVSMEIATHDKKGGNSRSHDPPTSLAAKRASKFKQSFENKRLPGMTPAMASQSAAIIVIKPSRSSSMNSHSMVNVSSTQSSSHHSNYVPSSKAVRQINPIQNDTSSQNKSSAMPSSQAKSSAMPPSEQTSALSSNTSPVCTNRFIKPKKGSNRSSTESTYSPPTTSPSTSTTSKRKSKPKKPPSTGKQVSIQVNARPSTPASSVAASPVQKTKHTVIRQPPSSQPSTVTSESNPKTVTIVQTSVVATAISGSPQQRSAQSSSRCGLKQSPINGSEKPMSSPVTPSSIQPSPTQDETVDSPANTPRAIHEGSEFSGQTDYFIVKRICDFVNRCSCIQISDLLKEYEEARKVLPSESVCGVGLTPFNRPRNRYNDILCIDATRVILRFPEGVTDDYIHANTVSGRHLHNRFILTQGPLSRTMPDFWRLIWQEKVPLIFMLCNNLEDNKRKCADYLPSIDSDGMTVCGIRIVVVAQNHHSRRTLTETKLLLTHGDKEHRVSHWKWLGWPDYKVPTQDLQIPFRLLKMSRVANGSTVVHCSAGVGRSGSLVALELCLTDLADGEELKVRECVEFLRRQRAHSVQSAVQYLFIHRALLEFAVSSNLVPPKAIEMFVANYDEFMSRTK</sequence>
<feature type="compositionally biased region" description="Polar residues" evidence="1">
    <location>
        <begin position="367"/>
        <end position="389"/>
    </location>
</feature>
<reference evidence="4" key="1">
    <citation type="journal article" date="2013" name="Genetics">
        <title>The draft genome and transcriptome of Panagrellus redivivus are shaped by the harsh demands of a free-living lifestyle.</title>
        <authorList>
            <person name="Srinivasan J."/>
            <person name="Dillman A.R."/>
            <person name="Macchietto M.G."/>
            <person name="Heikkinen L."/>
            <person name="Lakso M."/>
            <person name="Fracchia K.M."/>
            <person name="Antoshechkin I."/>
            <person name="Mortazavi A."/>
            <person name="Wong G."/>
            <person name="Sternberg P.W."/>
        </authorList>
    </citation>
    <scope>NUCLEOTIDE SEQUENCE [LARGE SCALE GENOMIC DNA]</scope>
    <source>
        <strain evidence="4">MT8872</strain>
    </source>
</reference>
<feature type="domain" description="Tyrosine-protein phosphatase" evidence="2">
    <location>
        <begin position="427"/>
        <end position="682"/>
    </location>
</feature>
<dbReference type="WBParaSite" id="Pan_g22422.t1">
    <property type="protein sequence ID" value="Pan_g22422.t1"/>
    <property type="gene ID" value="Pan_g22422"/>
</dbReference>
<organism evidence="4 5">
    <name type="scientific">Panagrellus redivivus</name>
    <name type="common">Microworm</name>
    <dbReference type="NCBI Taxonomy" id="6233"/>
    <lineage>
        <taxon>Eukaryota</taxon>
        <taxon>Metazoa</taxon>
        <taxon>Ecdysozoa</taxon>
        <taxon>Nematoda</taxon>
        <taxon>Chromadorea</taxon>
        <taxon>Rhabditida</taxon>
        <taxon>Tylenchina</taxon>
        <taxon>Panagrolaimomorpha</taxon>
        <taxon>Panagrolaimoidea</taxon>
        <taxon>Panagrolaimidae</taxon>
        <taxon>Panagrellus</taxon>
    </lineage>
</organism>
<dbReference type="AlphaFoldDB" id="A0A7E4VM01"/>
<feature type="compositionally biased region" description="Low complexity" evidence="1">
    <location>
        <begin position="282"/>
        <end position="295"/>
    </location>
</feature>
<dbReference type="Gene3D" id="3.90.190.10">
    <property type="entry name" value="Protein tyrosine phosphatase superfamily"/>
    <property type="match status" value="1"/>
</dbReference>
<dbReference type="InterPro" id="IPR029021">
    <property type="entry name" value="Prot-tyrosine_phosphatase-like"/>
</dbReference>
<feature type="compositionally biased region" description="Basic residues" evidence="1">
    <location>
        <begin position="22"/>
        <end position="32"/>
    </location>
</feature>
<keyword evidence="4" id="KW-1185">Reference proteome</keyword>
<feature type="compositionally biased region" description="Polar residues" evidence="1">
    <location>
        <begin position="185"/>
        <end position="195"/>
    </location>
</feature>
<dbReference type="PANTHER" id="PTHR46163">
    <property type="entry name" value="TYROSINE-PROTEIN PHOSPHATASE-RELATED"/>
    <property type="match status" value="1"/>
</dbReference>
<feature type="compositionally biased region" description="Low complexity" evidence="1">
    <location>
        <begin position="337"/>
        <end position="349"/>
    </location>
</feature>
<dbReference type="InterPro" id="IPR000387">
    <property type="entry name" value="Tyr_Pase_dom"/>
</dbReference>
<feature type="compositionally biased region" description="Low complexity" evidence="1">
    <location>
        <begin position="241"/>
        <end position="259"/>
    </location>
</feature>
<evidence type="ECO:0000313" key="5">
    <source>
        <dbReference type="WBParaSite" id="Pan_g22422.t1"/>
    </source>
</evidence>
<dbReference type="InterPro" id="IPR016130">
    <property type="entry name" value="Tyr_Pase_AS"/>
</dbReference>
<feature type="compositionally biased region" description="Low complexity" evidence="1">
    <location>
        <begin position="149"/>
        <end position="172"/>
    </location>
</feature>
<evidence type="ECO:0000256" key="1">
    <source>
        <dbReference type="SAM" id="MobiDB-lite"/>
    </source>
</evidence>
<feature type="compositionally biased region" description="Low complexity" evidence="1">
    <location>
        <begin position="196"/>
        <end position="213"/>
    </location>
</feature>
<dbReference type="SUPFAM" id="SSF52799">
    <property type="entry name" value="(Phosphotyrosine protein) phosphatases II"/>
    <property type="match status" value="1"/>
</dbReference>
<evidence type="ECO:0000259" key="2">
    <source>
        <dbReference type="PROSITE" id="PS50055"/>
    </source>
</evidence>
<feature type="compositionally biased region" description="Basic and acidic residues" evidence="1">
    <location>
        <begin position="80"/>
        <end position="107"/>
    </location>
</feature>